<feature type="transmembrane region" description="Helical" evidence="2">
    <location>
        <begin position="141"/>
        <end position="164"/>
    </location>
</feature>
<proteinExistence type="predicted"/>
<evidence type="ECO:0000313" key="6">
    <source>
        <dbReference type="Proteomes" id="UP000184203"/>
    </source>
</evidence>
<evidence type="ECO:0000313" key="5">
    <source>
        <dbReference type="Proteomes" id="UP000003751"/>
    </source>
</evidence>
<accession>E7QUL3</accession>
<protein>
    <submittedName>
        <fullName evidence="3">Uncharacterized protein</fullName>
    </submittedName>
</protein>
<evidence type="ECO:0000256" key="1">
    <source>
        <dbReference type="SAM" id="MobiDB-lite"/>
    </source>
</evidence>
<keyword evidence="2" id="KW-0812">Transmembrane</keyword>
<evidence type="ECO:0000313" key="3">
    <source>
        <dbReference type="EMBL" id="EFW91670.1"/>
    </source>
</evidence>
<gene>
    <name evidence="4" type="ORF">SAMN05444342_0131</name>
    <name evidence="3" type="ORF">ZOD2009_12487</name>
</gene>
<feature type="compositionally biased region" description="Acidic residues" evidence="1">
    <location>
        <begin position="1"/>
        <end position="22"/>
    </location>
</feature>
<evidence type="ECO:0000313" key="4">
    <source>
        <dbReference type="EMBL" id="SHJ97526.1"/>
    </source>
</evidence>
<reference evidence="4" key="3">
    <citation type="submission" date="2016-11" db="EMBL/GenBank/DDBJ databases">
        <authorList>
            <person name="Jaros S."/>
            <person name="Januszkiewicz K."/>
            <person name="Wedrychowicz H."/>
        </authorList>
    </citation>
    <scope>NUCLEOTIDE SEQUENCE [LARGE SCALE GENOMIC DNA]</scope>
    <source>
        <strain evidence="4">DX253</strain>
    </source>
</reference>
<dbReference type="eggNOG" id="ENOG502N66F">
    <property type="taxonomic scope" value="Archaea"/>
</dbReference>
<organism evidence="3 5">
    <name type="scientific">Haladaptatus paucihalophilus DX253</name>
    <dbReference type="NCBI Taxonomy" id="797209"/>
    <lineage>
        <taxon>Archaea</taxon>
        <taxon>Methanobacteriati</taxon>
        <taxon>Methanobacteriota</taxon>
        <taxon>Stenosarchaea group</taxon>
        <taxon>Halobacteria</taxon>
        <taxon>Halobacteriales</taxon>
        <taxon>Haladaptataceae</taxon>
        <taxon>Haladaptatus</taxon>
    </lineage>
</organism>
<feature type="region of interest" description="Disordered" evidence="1">
    <location>
        <begin position="1"/>
        <end position="52"/>
    </location>
</feature>
<dbReference type="EMBL" id="FRAN01000001">
    <property type="protein sequence ID" value="SHJ97526.1"/>
    <property type="molecule type" value="Genomic_DNA"/>
</dbReference>
<keyword evidence="2" id="KW-1133">Transmembrane helix</keyword>
<feature type="transmembrane region" description="Helical" evidence="2">
    <location>
        <begin position="90"/>
        <end position="112"/>
    </location>
</feature>
<dbReference type="EMBL" id="AEMG01000012">
    <property type="protein sequence ID" value="EFW91670.1"/>
    <property type="molecule type" value="Genomic_DNA"/>
</dbReference>
<sequence>MRFVEDDAEAETDAEDDAEAETGVDAVGGVVPGPDPIPDADTGETASTKRSANATLADTERSGFVFQYKRSERWIFVRYLRPLCMVDVPIILELAGYALGALGAVLVFFEFFQVPNYIEYDPDYNDYTLDISPMEVRQYTWIGRVGAFCLALAFALEFFATFLAQ</sequence>
<name>E7QUL3_HALPU</name>
<reference evidence="6" key="2">
    <citation type="submission" date="2016-11" db="EMBL/GenBank/DDBJ databases">
        <authorList>
            <person name="Varghese N."/>
            <person name="Submissions S."/>
        </authorList>
    </citation>
    <scope>NUCLEOTIDE SEQUENCE [LARGE SCALE GENOMIC DNA]</scope>
    <source>
        <strain evidence="6">DX253</strain>
    </source>
</reference>
<reference evidence="3 5" key="1">
    <citation type="journal article" date="2014" name="ISME J.">
        <title>Trehalose/2-sulfotrehalose biosynthesis and glycine-betaine uptake are widely spread mechanisms for osmoadaptation in the Halobacteriales.</title>
        <authorList>
            <person name="Youssef N.H."/>
            <person name="Savage-Ashlock K.N."/>
            <person name="McCully A.L."/>
            <person name="Luedtke B."/>
            <person name="Shaw E.I."/>
            <person name="Hoff W.D."/>
            <person name="Elshahed M.S."/>
        </authorList>
    </citation>
    <scope>NUCLEOTIDE SEQUENCE [LARGE SCALE GENOMIC DNA]</scope>
    <source>
        <strain evidence="3 5">DX253</strain>
    </source>
</reference>
<dbReference type="PATRIC" id="fig|797209.4.peg.2455"/>
<evidence type="ECO:0000256" key="2">
    <source>
        <dbReference type="SAM" id="Phobius"/>
    </source>
</evidence>
<keyword evidence="6" id="KW-1185">Reference proteome</keyword>
<keyword evidence="2" id="KW-0472">Membrane</keyword>
<dbReference type="AlphaFoldDB" id="E7QUL3"/>
<dbReference type="Proteomes" id="UP000184203">
    <property type="component" value="Unassembled WGS sequence"/>
</dbReference>
<dbReference type="Proteomes" id="UP000003751">
    <property type="component" value="Unassembled WGS sequence"/>
</dbReference>